<name>A0AAW2PX12_SESRA</name>
<reference evidence="4" key="1">
    <citation type="submission" date="2020-06" db="EMBL/GenBank/DDBJ databases">
        <authorList>
            <person name="Li T."/>
            <person name="Hu X."/>
            <person name="Zhang T."/>
            <person name="Song X."/>
            <person name="Zhang H."/>
            <person name="Dai N."/>
            <person name="Sheng W."/>
            <person name="Hou X."/>
            <person name="Wei L."/>
        </authorList>
    </citation>
    <scope>NUCLEOTIDE SEQUENCE</scope>
    <source>
        <strain evidence="4">G02</strain>
        <tissue evidence="4">Leaf</tissue>
    </source>
</reference>
<dbReference type="SMART" id="SM00382">
    <property type="entry name" value="AAA"/>
    <property type="match status" value="1"/>
</dbReference>
<protein>
    <recommendedName>
        <fullName evidence="3">AAA+ ATPase domain-containing protein</fullName>
    </recommendedName>
</protein>
<reference evidence="4" key="2">
    <citation type="journal article" date="2024" name="Plant">
        <title>Genomic evolution and insights into agronomic trait innovations of Sesamum species.</title>
        <authorList>
            <person name="Miao H."/>
            <person name="Wang L."/>
            <person name="Qu L."/>
            <person name="Liu H."/>
            <person name="Sun Y."/>
            <person name="Le M."/>
            <person name="Wang Q."/>
            <person name="Wei S."/>
            <person name="Zheng Y."/>
            <person name="Lin W."/>
            <person name="Duan Y."/>
            <person name="Cao H."/>
            <person name="Xiong S."/>
            <person name="Wang X."/>
            <person name="Wei L."/>
            <person name="Li C."/>
            <person name="Ma Q."/>
            <person name="Ju M."/>
            <person name="Zhao R."/>
            <person name="Li G."/>
            <person name="Mu C."/>
            <person name="Tian Q."/>
            <person name="Mei H."/>
            <person name="Zhang T."/>
            <person name="Gao T."/>
            <person name="Zhang H."/>
        </authorList>
    </citation>
    <scope>NUCLEOTIDE SEQUENCE</scope>
    <source>
        <strain evidence="4">G02</strain>
    </source>
</reference>
<dbReference type="SUPFAM" id="SSF52540">
    <property type="entry name" value="P-loop containing nucleoside triphosphate hydrolases"/>
    <property type="match status" value="1"/>
</dbReference>
<gene>
    <name evidence="4" type="ORF">Sradi_3678900</name>
</gene>
<dbReference type="GO" id="GO:0005524">
    <property type="term" value="F:ATP binding"/>
    <property type="evidence" value="ECO:0007669"/>
    <property type="project" value="UniProtKB-KW"/>
</dbReference>
<feature type="domain" description="AAA+ ATPase" evidence="3">
    <location>
        <begin position="222"/>
        <end position="356"/>
    </location>
</feature>
<dbReference type="Gene3D" id="3.40.50.300">
    <property type="entry name" value="P-loop containing nucleotide triphosphate hydrolases"/>
    <property type="match status" value="1"/>
</dbReference>
<keyword evidence="1" id="KW-0547">Nucleotide-binding</keyword>
<dbReference type="InterPro" id="IPR003593">
    <property type="entry name" value="AAA+_ATPase"/>
</dbReference>
<proteinExistence type="predicted"/>
<sequence length="434" mass="48921">MISFACSESDASIKDQLPEFLGRKCLVEYWHGRLFYAPSARNTFPASPPRKGPRPQENSLLDLALKTNNTCTSRLVRLPGQVRHRCSRGRIHSPRTASNYADDDIHSLLQILPHDLRENILCDSNRAQLLEVTLDLGRLPQACYLGDSEKRDLRKKEVSMEELEYAQNALGEFDGNNRTGIVGTLHRISAIRNKNGTVVGLTCRLGRPVREIIDMTRDLLEYGKSILFLGRPGVGKTTVIRGISHVLSEELLKRVIIVDTSNEIGGDGDIPHPAIGGARRLQVPDPCMKHKVMIEAVENHMPEVIIVDEIGTEAEVHACRTIVQRGVMLIGSAHGKQLENIIKNPILSDLVGGLKTVILSDEVARTRNCKKIILERRSAPVFPFLIEMRERQYWVAHRTDKSVDELLQGKKPLVEVRRIDKQFKVVIERWKLEE</sequence>
<accession>A0AAW2PX12</accession>
<keyword evidence="2" id="KW-0067">ATP-binding</keyword>
<dbReference type="PANTHER" id="PTHR20953">
    <property type="entry name" value="KINASE-RELATED"/>
    <property type="match status" value="1"/>
</dbReference>
<evidence type="ECO:0000259" key="3">
    <source>
        <dbReference type="SMART" id="SM00382"/>
    </source>
</evidence>
<comment type="caution">
    <text evidence="4">The sequence shown here is derived from an EMBL/GenBank/DDBJ whole genome shotgun (WGS) entry which is preliminary data.</text>
</comment>
<evidence type="ECO:0000256" key="2">
    <source>
        <dbReference type="ARBA" id="ARBA00022840"/>
    </source>
</evidence>
<dbReference type="PANTHER" id="PTHR20953:SF13">
    <property type="entry name" value="EXPRESSED PROTEIN"/>
    <property type="match status" value="1"/>
</dbReference>
<dbReference type="EMBL" id="JACGWJ010000016">
    <property type="protein sequence ID" value="KAL0359944.1"/>
    <property type="molecule type" value="Genomic_DNA"/>
</dbReference>
<dbReference type="AlphaFoldDB" id="A0AAW2PX12"/>
<evidence type="ECO:0000313" key="4">
    <source>
        <dbReference type="EMBL" id="KAL0359944.1"/>
    </source>
</evidence>
<dbReference type="InterPro" id="IPR027417">
    <property type="entry name" value="P-loop_NTPase"/>
</dbReference>
<organism evidence="4">
    <name type="scientific">Sesamum radiatum</name>
    <name type="common">Black benniseed</name>
    <dbReference type="NCBI Taxonomy" id="300843"/>
    <lineage>
        <taxon>Eukaryota</taxon>
        <taxon>Viridiplantae</taxon>
        <taxon>Streptophyta</taxon>
        <taxon>Embryophyta</taxon>
        <taxon>Tracheophyta</taxon>
        <taxon>Spermatophyta</taxon>
        <taxon>Magnoliopsida</taxon>
        <taxon>eudicotyledons</taxon>
        <taxon>Gunneridae</taxon>
        <taxon>Pentapetalae</taxon>
        <taxon>asterids</taxon>
        <taxon>lamiids</taxon>
        <taxon>Lamiales</taxon>
        <taxon>Pedaliaceae</taxon>
        <taxon>Sesamum</taxon>
    </lineage>
</organism>
<dbReference type="CDD" id="cd00009">
    <property type="entry name" value="AAA"/>
    <property type="match status" value="1"/>
</dbReference>
<dbReference type="InterPro" id="IPR045735">
    <property type="entry name" value="Spore_III_AA_AAA+_ATPase"/>
</dbReference>
<dbReference type="Pfam" id="PF19568">
    <property type="entry name" value="Spore_III_AA"/>
    <property type="match status" value="1"/>
</dbReference>
<evidence type="ECO:0000256" key="1">
    <source>
        <dbReference type="ARBA" id="ARBA00022741"/>
    </source>
</evidence>